<feature type="region of interest" description="Disordered" evidence="1">
    <location>
        <begin position="1"/>
        <end position="20"/>
    </location>
</feature>
<reference evidence="3" key="1">
    <citation type="submission" date="2021-05" db="EMBL/GenBank/DDBJ databases">
        <authorList>
            <person name="Pietrasiak N."/>
            <person name="Ward R."/>
            <person name="Stajich J.E."/>
            <person name="Kurbessoian T."/>
        </authorList>
    </citation>
    <scope>NUCLEOTIDE SEQUENCE</scope>
    <source>
        <strain evidence="3">GSE-NOS-MK-12-04C</strain>
    </source>
</reference>
<reference evidence="3" key="2">
    <citation type="journal article" date="2022" name="Microbiol. Resour. Announc.">
        <title>Metagenome Sequencing to Explore Phylogenomics of Terrestrial Cyanobacteria.</title>
        <authorList>
            <person name="Ward R.D."/>
            <person name="Stajich J.E."/>
            <person name="Johansen J.R."/>
            <person name="Huntemann M."/>
            <person name="Clum A."/>
            <person name="Foster B."/>
            <person name="Foster B."/>
            <person name="Roux S."/>
            <person name="Palaniappan K."/>
            <person name="Varghese N."/>
            <person name="Mukherjee S."/>
            <person name="Reddy T.B.K."/>
            <person name="Daum C."/>
            <person name="Copeland A."/>
            <person name="Chen I.A."/>
            <person name="Ivanova N.N."/>
            <person name="Kyrpides N.C."/>
            <person name="Shapiro N."/>
            <person name="Eloe-Fadrosh E.A."/>
            <person name="Pietrasiak N."/>
        </authorList>
    </citation>
    <scope>NUCLEOTIDE SEQUENCE</scope>
    <source>
        <strain evidence="3">GSE-NOS-MK-12-04C</strain>
    </source>
</reference>
<dbReference type="Gene3D" id="3.40.630.40">
    <property type="entry name" value="Zn-dependent exopeptidases"/>
    <property type="match status" value="1"/>
</dbReference>
<dbReference type="PANTHER" id="PTHR30404">
    <property type="entry name" value="N-ACETYLMURAMOYL-L-ALANINE AMIDASE"/>
    <property type="match status" value="1"/>
</dbReference>
<evidence type="ECO:0000313" key="4">
    <source>
        <dbReference type="Proteomes" id="UP000729701"/>
    </source>
</evidence>
<name>A0A951QT42_9CYAN</name>
<dbReference type="CDD" id="cd02696">
    <property type="entry name" value="MurNAc-LAA"/>
    <property type="match status" value="1"/>
</dbReference>
<sequence>MKFGIDIGHNCPHDTGASGIQQEDKLTKEVGEIVIKNLQKAGHTVINCTPKFANALSDSLRQRTEKANTEKVDFYASIHFNASNGIANGTEVYALTKKGSEVANRVLEQLVALGFRNRGVKILNFFVLTNTNMPAILIECCFCDSPIDMAKYNAVAIANAITKGLTDKSGDSKPQTLVVKQPTFLKPSTEQVQNLPAGSCISLAPGNYPILNSYFEENHYLVEWIDSSKANRREHFIFAGHCQIK</sequence>
<protein>
    <submittedName>
        <fullName evidence="3">N-acetylmuramoyl-L-alanine amidase</fullName>
    </submittedName>
</protein>
<comment type="caution">
    <text evidence="3">The sequence shown here is derived from an EMBL/GenBank/DDBJ whole genome shotgun (WGS) entry which is preliminary data.</text>
</comment>
<evidence type="ECO:0000256" key="1">
    <source>
        <dbReference type="SAM" id="MobiDB-lite"/>
    </source>
</evidence>
<dbReference type="InterPro" id="IPR050695">
    <property type="entry name" value="N-acetylmuramoyl_amidase_3"/>
</dbReference>
<dbReference type="SUPFAM" id="SSF53187">
    <property type="entry name" value="Zn-dependent exopeptidases"/>
    <property type="match status" value="1"/>
</dbReference>
<dbReference type="GO" id="GO:0009253">
    <property type="term" value="P:peptidoglycan catabolic process"/>
    <property type="evidence" value="ECO:0007669"/>
    <property type="project" value="InterPro"/>
</dbReference>
<gene>
    <name evidence="3" type="ORF">KME60_30515</name>
</gene>
<dbReference type="PANTHER" id="PTHR30404:SF8">
    <property type="entry name" value="AUTOLYSIN PH-RELATED"/>
    <property type="match status" value="1"/>
</dbReference>
<dbReference type="GO" id="GO:0030288">
    <property type="term" value="C:outer membrane-bounded periplasmic space"/>
    <property type="evidence" value="ECO:0007669"/>
    <property type="project" value="TreeGrafter"/>
</dbReference>
<dbReference type="GO" id="GO:0008745">
    <property type="term" value="F:N-acetylmuramoyl-L-alanine amidase activity"/>
    <property type="evidence" value="ECO:0007669"/>
    <property type="project" value="InterPro"/>
</dbReference>
<dbReference type="Pfam" id="PF01520">
    <property type="entry name" value="Amidase_3"/>
    <property type="match status" value="1"/>
</dbReference>
<dbReference type="SMART" id="SM00646">
    <property type="entry name" value="Ami_3"/>
    <property type="match status" value="1"/>
</dbReference>
<evidence type="ECO:0000259" key="2">
    <source>
        <dbReference type="SMART" id="SM00646"/>
    </source>
</evidence>
<feature type="domain" description="MurNAc-LAA" evidence="2">
    <location>
        <begin position="64"/>
        <end position="166"/>
    </location>
</feature>
<organism evidence="3 4">
    <name type="scientific">Cyanomargarita calcarea GSE-NOS-MK-12-04C</name>
    <dbReference type="NCBI Taxonomy" id="2839659"/>
    <lineage>
        <taxon>Bacteria</taxon>
        <taxon>Bacillati</taxon>
        <taxon>Cyanobacteriota</taxon>
        <taxon>Cyanophyceae</taxon>
        <taxon>Nostocales</taxon>
        <taxon>Cyanomargaritaceae</taxon>
        <taxon>Cyanomargarita</taxon>
    </lineage>
</organism>
<accession>A0A951QT42</accession>
<dbReference type="InterPro" id="IPR002508">
    <property type="entry name" value="MurNAc-LAA_cat"/>
</dbReference>
<evidence type="ECO:0000313" key="3">
    <source>
        <dbReference type="EMBL" id="MBW4671644.1"/>
    </source>
</evidence>
<dbReference type="Proteomes" id="UP000729701">
    <property type="component" value="Unassembled WGS sequence"/>
</dbReference>
<proteinExistence type="predicted"/>
<dbReference type="EMBL" id="JAHHGZ010000050">
    <property type="protein sequence ID" value="MBW4671644.1"/>
    <property type="molecule type" value="Genomic_DNA"/>
</dbReference>
<dbReference type="AlphaFoldDB" id="A0A951QT42"/>